<dbReference type="InterPro" id="IPR052550">
    <property type="entry name" value="Pyrimidine_5'-ntase_YjjG"/>
</dbReference>
<dbReference type="CDD" id="cd04305">
    <property type="entry name" value="HAD_Neu5Ac-Pase_like"/>
    <property type="match status" value="1"/>
</dbReference>
<dbReference type="SUPFAM" id="SSF56784">
    <property type="entry name" value="HAD-like"/>
    <property type="match status" value="1"/>
</dbReference>
<dbReference type="PANTHER" id="PTHR47478:SF1">
    <property type="entry name" value="PYRIMIDINE 5'-NUCLEOTIDASE YJJG"/>
    <property type="match status" value="1"/>
</dbReference>
<dbReference type="InterPro" id="IPR023214">
    <property type="entry name" value="HAD_sf"/>
</dbReference>
<dbReference type="PRINTS" id="PR00413">
    <property type="entry name" value="HADHALOGNASE"/>
</dbReference>
<dbReference type="Gene3D" id="3.40.50.1000">
    <property type="entry name" value="HAD superfamily/HAD-like"/>
    <property type="match status" value="1"/>
</dbReference>
<dbReference type="InterPro" id="IPR011951">
    <property type="entry name" value="HAD-SF_hydro_IA_YjjG/PynA"/>
</dbReference>
<sequence length="236" mass="26741">MKKYTWILFDADETLFHFDAFSGLKLMFSHYGVAFTQQDYEEYEIINRPLWVDYQNGSITAEQLQCQRFNLWANKLQCAPQDLNSAFMAAMAEICTPLEGAVSLLNVLKEQAKLGIITNGFTQLQQVRLQRTGLREHFELIVISEEVGFAKPHQGIFDHTLAIMGHPVREQVLMVGDNPDSDILGGINAGLHTCWLNRHNKPVPEGIKPHYQVSSLAELGYLLVGKRYAQVEELSS</sequence>
<evidence type="ECO:0000313" key="2">
    <source>
        <dbReference type="Proteomes" id="UP001139721"/>
    </source>
</evidence>
<name>A0A9X2D0D4_9GAMM</name>
<dbReference type="GO" id="GO:0008253">
    <property type="term" value="F:5'-nucleotidase activity"/>
    <property type="evidence" value="ECO:0007669"/>
    <property type="project" value="UniProtKB-EC"/>
</dbReference>
<dbReference type="NCBIfam" id="TIGR02254">
    <property type="entry name" value="YjjG_YfnB"/>
    <property type="match status" value="1"/>
</dbReference>
<dbReference type="SFLD" id="SFLDS00003">
    <property type="entry name" value="Haloacid_Dehalogenase"/>
    <property type="match status" value="1"/>
</dbReference>
<dbReference type="Gene3D" id="1.10.150.240">
    <property type="entry name" value="Putative phosphatase, domain 2"/>
    <property type="match status" value="1"/>
</dbReference>
<keyword evidence="1" id="KW-0378">Hydrolase</keyword>
<dbReference type="NCBIfam" id="TIGR01509">
    <property type="entry name" value="HAD-SF-IA-v3"/>
    <property type="match status" value="1"/>
</dbReference>
<dbReference type="InterPro" id="IPR023198">
    <property type="entry name" value="PGP-like_dom2"/>
</dbReference>
<evidence type="ECO:0000313" key="1">
    <source>
        <dbReference type="EMBL" id="MCL9683999.1"/>
    </source>
</evidence>
<organism evidence="1 2">
    <name type="scientific">Legionella maioricensis</name>
    <dbReference type="NCBI Taxonomy" id="2896528"/>
    <lineage>
        <taxon>Bacteria</taxon>
        <taxon>Pseudomonadati</taxon>
        <taxon>Pseudomonadota</taxon>
        <taxon>Gammaproteobacteria</taxon>
        <taxon>Legionellales</taxon>
        <taxon>Legionellaceae</taxon>
        <taxon>Legionella</taxon>
    </lineage>
</organism>
<proteinExistence type="predicted"/>
<dbReference type="InterPro" id="IPR006439">
    <property type="entry name" value="HAD-SF_hydro_IA"/>
</dbReference>
<dbReference type="InterPro" id="IPR036412">
    <property type="entry name" value="HAD-like_sf"/>
</dbReference>
<dbReference type="EC" id="3.1.3.5" evidence="1"/>
<reference evidence="1" key="1">
    <citation type="submission" date="2021-11" db="EMBL/GenBank/DDBJ databases">
        <title>Legionella maioricencis sp. nov., a new species isolated from hot water samples in Mallorca.</title>
        <authorList>
            <person name="Crespi S."/>
            <person name="Drasar V."/>
            <person name="Salva-Serra F."/>
            <person name="Jaen-Luchoro D."/>
            <person name="Pineiro-Iglesias B."/>
            <person name="Aliaga F."/>
            <person name="Fernandez-Juarez V."/>
            <person name="Coll G."/>
            <person name="Moore E.R.B."/>
            <person name="Bennasar-Figueras A."/>
        </authorList>
    </citation>
    <scope>NUCLEOTIDE SEQUENCE</scope>
    <source>
        <strain evidence="1">HCPI-6</strain>
    </source>
</reference>
<dbReference type="Pfam" id="PF00702">
    <property type="entry name" value="Hydrolase"/>
    <property type="match status" value="1"/>
</dbReference>
<dbReference type="NCBIfam" id="NF006976">
    <property type="entry name" value="PRK09449.1"/>
    <property type="match status" value="1"/>
</dbReference>
<dbReference type="AlphaFoldDB" id="A0A9X2D0D4"/>
<dbReference type="Proteomes" id="UP001139721">
    <property type="component" value="Unassembled WGS sequence"/>
</dbReference>
<comment type="caution">
    <text evidence="1">The sequence shown here is derived from an EMBL/GenBank/DDBJ whole genome shotgun (WGS) entry which is preliminary data.</text>
</comment>
<dbReference type="NCBIfam" id="TIGR01549">
    <property type="entry name" value="HAD-SF-IA-v1"/>
    <property type="match status" value="1"/>
</dbReference>
<dbReference type="SFLD" id="SFLDG01129">
    <property type="entry name" value="C1.5:_HAD__Beta-PGM__Phosphata"/>
    <property type="match status" value="1"/>
</dbReference>
<dbReference type="RefSeq" id="WP_250422178.1">
    <property type="nucleotide sequence ID" value="NZ_JAJKBJ010000007.1"/>
</dbReference>
<protein>
    <submittedName>
        <fullName evidence="1">Pyrimidine 5'-nucleotidase</fullName>
        <ecNumber evidence="1">3.1.3.5</ecNumber>
    </submittedName>
</protein>
<keyword evidence="2" id="KW-1185">Reference proteome</keyword>
<dbReference type="PANTHER" id="PTHR47478">
    <property type="match status" value="1"/>
</dbReference>
<dbReference type="EMBL" id="JAJKBJ010000007">
    <property type="protein sequence ID" value="MCL9683999.1"/>
    <property type="molecule type" value="Genomic_DNA"/>
</dbReference>
<accession>A0A9X2D0D4</accession>
<gene>
    <name evidence="1" type="primary">yjjG</name>
    <name evidence="1" type="ORF">LOX96_07850</name>
</gene>